<evidence type="ECO:0000313" key="1">
    <source>
        <dbReference type="EnsemblPlants" id="AET4Gv20101500.21"/>
    </source>
</evidence>
<dbReference type="Gramene" id="AET4Gv20101500.21">
    <property type="protein sequence ID" value="AET4Gv20101500.21"/>
    <property type="gene ID" value="AET4Gv20101500"/>
</dbReference>
<accession>A0A453H814</accession>
<evidence type="ECO:0008006" key="3">
    <source>
        <dbReference type="Google" id="ProtNLM"/>
    </source>
</evidence>
<reference evidence="1" key="3">
    <citation type="journal article" date="2017" name="Nature">
        <title>Genome sequence of the progenitor of the wheat D genome Aegilops tauschii.</title>
        <authorList>
            <person name="Luo M.C."/>
            <person name="Gu Y.Q."/>
            <person name="Puiu D."/>
            <person name="Wang H."/>
            <person name="Twardziok S.O."/>
            <person name="Deal K.R."/>
            <person name="Huo N."/>
            <person name="Zhu T."/>
            <person name="Wang L."/>
            <person name="Wang Y."/>
            <person name="McGuire P.E."/>
            <person name="Liu S."/>
            <person name="Long H."/>
            <person name="Ramasamy R.K."/>
            <person name="Rodriguez J.C."/>
            <person name="Van S.L."/>
            <person name="Yuan L."/>
            <person name="Wang Z."/>
            <person name="Xia Z."/>
            <person name="Xiao L."/>
            <person name="Anderson O.D."/>
            <person name="Ouyang S."/>
            <person name="Liang Y."/>
            <person name="Zimin A.V."/>
            <person name="Pertea G."/>
            <person name="Qi P."/>
            <person name="Bennetzen J.L."/>
            <person name="Dai X."/>
            <person name="Dawson M.W."/>
            <person name="Muller H.G."/>
            <person name="Kugler K."/>
            <person name="Rivarola-Duarte L."/>
            <person name="Spannagl M."/>
            <person name="Mayer K.F.X."/>
            <person name="Lu F.H."/>
            <person name="Bevan M.W."/>
            <person name="Leroy P."/>
            <person name="Li P."/>
            <person name="You F.M."/>
            <person name="Sun Q."/>
            <person name="Liu Z."/>
            <person name="Lyons E."/>
            <person name="Wicker T."/>
            <person name="Salzberg S.L."/>
            <person name="Devos K.M."/>
            <person name="Dvorak J."/>
        </authorList>
    </citation>
    <scope>NUCLEOTIDE SEQUENCE [LARGE SCALE GENOMIC DNA]</scope>
    <source>
        <strain evidence="1">cv. AL8/78</strain>
    </source>
</reference>
<evidence type="ECO:0000313" key="2">
    <source>
        <dbReference type="Proteomes" id="UP000015105"/>
    </source>
</evidence>
<reference evidence="2" key="2">
    <citation type="journal article" date="2017" name="Nat. Plants">
        <title>The Aegilops tauschii genome reveals multiple impacts of transposons.</title>
        <authorList>
            <person name="Zhao G."/>
            <person name="Zou C."/>
            <person name="Li K."/>
            <person name="Wang K."/>
            <person name="Li T."/>
            <person name="Gao L."/>
            <person name="Zhang X."/>
            <person name="Wang H."/>
            <person name="Yang Z."/>
            <person name="Liu X."/>
            <person name="Jiang W."/>
            <person name="Mao L."/>
            <person name="Kong X."/>
            <person name="Jiao Y."/>
            <person name="Jia J."/>
        </authorList>
    </citation>
    <scope>NUCLEOTIDE SEQUENCE [LARGE SCALE GENOMIC DNA]</scope>
    <source>
        <strain evidence="2">cv. AL8/78</strain>
    </source>
</reference>
<reference evidence="1" key="4">
    <citation type="submission" date="2019-03" db="UniProtKB">
        <authorList>
            <consortium name="EnsemblPlants"/>
        </authorList>
    </citation>
    <scope>IDENTIFICATION</scope>
</reference>
<dbReference type="EnsemblPlants" id="AET4Gv20101500.21">
    <property type="protein sequence ID" value="AET4Gv20101500.21"/>
    <property type="gene ID" value="AET4Gv20101500"/>
</dbReference>
<organism evidence="1 2">
    <name type="scientific">Aegilops tauschii subsp. strangulata</name>
    <name type="common">Goatgrass</name>
    <dbReference type="NCBI Taxonomy" id="200361"/>
    <lineage>
        <taxon>Eukaryota</taxon>
        <taxon>Viridiplantae</taxon>
        <taxon>Streptophyta</taxon>
        <taxon>Embryophyta</taxon>
        <taxon>Tracheophyta</taxon>
        <taxon>Spermatophyta</taxon>
        <taxon>Magnoliopsida</taxon>
        <taxon>Liliopsida</taxon>
        <taxon>Poales</taxon>
        <taxon>Poaceae</taxon>
        <taxon>BOP clade</taxon>
        <taxon>Pooideae</taxon>
        <taxon>Triticodae</taxon>
        <taxon>Triticeae</taxon>
        <taxon>Triticinae</taxon>
        <taxon>Aegilops</taxon>
    </lineage>
</organism>
<proteinExistence type="predicted"/>
<dbReference type="Proteomes" id="UP000015105">
    <property type="component" value="Chromosome 4D"/>
</dbReference>
<reference evidence="2" key="1">
    <citation type="journal article" date="2014" name="Science">
        <title>Ancient hybridizations among the ancestral genomes of bread wheat.</title>
        <authorList>
            <consortium name="International Wheat Genome Sequencing Consortium,"/>
            <person name="Marcussen T."/>
            <person name="Sandve S.R."/>
            <person name="Heier L."/>
            <person name="Spannagl M."/>
            <person name="Pfeifer M."/>
            <person name="Jakobsen K.S."/>
            <person name="Wulff B.B."/>
            <person name="Steuernagel B."/>
            <person name="Mayer K.F."/>
            <person name="Olsen O.A."/>
        </authorList>
    </citation>
    <scope>NUCLEOTIDE SEQUENCE [LARGE SCALE GENOMIC DNA]</scope>
    <source>
        <strain evidence="2">cv. AL8/78</strain>
    </source>
</reference>
<dbReference type="AlphaFoldDB" id="A0A453H814"/>
<sequence length="230" mass="26570">MVDKSLMWINDLQNLTYQLDSDRKRFILRSLLFLIKFGRTNSWRHRYNHLLGDFLGERFLQVREQVNSLNTSRCGNTEDEMHMFFLCPFSKAAWFCSPWFIKTEILAAVNHFIPIMIQTLLNSGHPQINPSNLYTFLWCLWKSRNDALFARKFCRPSQVYAAANAIIQGTKLGEIPAEAHAMHCLQDQLVQPTIQNPHSFSGNTIFCDAAWEIHPAHTPKQAGIGVFIQV</sequence>
<protein>
    <recommendedName>
        <fullName evidence="3">Reverse transcriptase zinc-binding domain-containing protein</fullName>
    </recommendedName>
</protein>
<keyword evidence="2" id="KW-1185">Reference proteome</keyword>
<reference evidence="1" key="5">
    <citation type="journal article" date="2021" name="G3 (Bethesda)">
        <title>Aegilops tauschii genome assembly Aet v5.0 features greater sequence contiguity and improved annotation.</title>
        <authorList>
            <person name="Wang L."/>
            <person name="Zhu T."/>
            <person name="Rodriguez J.C."/>
            <person name="Deal K.R."/>
            <person name="Dubcovsky J."/>
            <person name="McGuire P.E."/>
            <person name="Lux T."/>
            <person name="Spannagl M."/>
            <person name="Mayer K.F.X."/>
            <person name="Baldrich P."/>
            <person name="Meyers B.C."/>
            <person name="Huo N."/>
            <person name="Gu Y.Q."/>
            <person name="Zhou H."/>
            <person name="Devos K.M."/>
            <person name="Bennetzen J.L."/>
            <person name="Unver T."/>
            <person name="Budak H."/>
            <person name="Gulick P.J."/>
            <person name="Galiba G."/>
            <person name="Kalapos B."/>
            <person name="Nelson D.R."/>
            <person name="Li P."/>
            <person name="You F.M."/>
            <person name="Luo M.C."/>
            <person name="Dvorak J."/>
        </authorList>
    </citation>
    <scope>NUCLEOTIDE SEQUENCE [LARGE SCALE GENOMIC DNA]</scope>
    <source>
        <strain evidence="1">cv. AL8/78</strain>
    </source>
</reference>
<name>A0A453H814_AEGTS</name>